<dbReference type="InterPro" id="IPR013087">
    <property type="entry name" value="Znf_C2H2_type"/>
</dbReference>
<dbReference type="STRING" id="759272.G0RYL9"/>
<dbReference type="GO" id="GO:0008270">
    <property type="term" value="F:zinc ion binding"/>
    <property type="evidence" value="ECO:0007669"/>
    <property type="project" value="UniProtKB-KW"/>
</dbReference>
<accession>G0RYL9</accession>
<dbReference type="OrthoDB" id="10018191at2759"/>
<proteinExistence type="predicted"/>
<dbReference type="RefSeq" id="XP_006691247.1">
    <property type="nucleotide sequence ID" value="XM_006691184.1"/>
</dbReference>
<feature type="domain" description="C2H2-type" evidence="2">
    <location>
        <begin position="309"/>
        <end position="336"/>
    </location>
</feature>
<keyword evidence="4" id="KW-1185">Reference proteome</keyword>
<name>G0RYL9_CHATD</name>
<evidence type="ECO:0000259" key="2">
    <source>
        <dbReference type="PROSITE" id="PS50157"/>
    </source>
</evidence>
<dbReference type="AlphaFoldDB" id="G0RYL9"/>
<dbReference type="eggNOG" id="KOG1721">
    <property type="taxonomic scope" value="Eukaryota"/>
</dbReference>
<keyword evidence="1" id="KW-0479">Metal-binding</keyword>
<dbReference type="InterPro" id="IPR036236">
    <property type="entry name" value="Znf_C2H2_sf"/>
</dbReference>
<evidence type="ECO:0000313" key="3">
    <source>
        <dbReference type="EMBL" id="EGS24005.1"/>
    </source>
</evidence>
<dbReference type="Pfam" id="PF00096">
    <property type="entry name" value="zf-C2H2"/>
    <property type="match status" value="1"/>
</dbReference>
<keyword evidence="1" id="KW-0863">Zinc-finger</keyword>
<dbReference type="PROSITE" id="PS50157">
    <property type="entry name" value="ZINC_FINGER_C2H2_2"/>
    <property type="match status" value="1"/>
</dbReference>
<gene>
    <name evidence="3" type="ORF">CTHT_0007160</name>
</gene>
<keyword evidence="1" id="KW-0862">Zinc</keyword>
<dbReference type="Proteomes" id="UP000008066">
    <property type="component" value="Unassembled WGS sequence"/>
</dbReference>
<dbReference type="SMART" id="SM00355">
    <property type="entry name" value="ZnF_C2H2"/>
    <property type="match status" value="2"/>
</dbReference>
<dbReference type="Gene3D" id="3.30.160.60">
    <property type="entry name" value="Classic Zinc Finger"/>
    <property type="match status" value="1"/>
</dbReference>
<dbReference type="GeneID" id="18254754"/>
<sequence length="388" mass="42916">MELSALQTCALQPRIEFEDDSDFGGHNNLAEGCSTANISKSSYAPSTYGPRTPSSGRSTPIRSASLDYASSFATTIDTPLDLTPPSSTTSTYFSTSMKVSSQTTDFLYPDLSFTPPRGQLDFSGHTFGNCGTQIASPQPTNSVFFINNYASQSFSVPTAIFGHVDQLSDSLWVRTDSPINFEERSLPRLMRPGVSTVKLGNSTDDIISPMSSSNVSRRRARIGEARLRSTALQQAQQTSSTLSTAQIQFKPESNAKKPHALVTESGCVTIENIQTGKFKCPYEGCKTRPYRRNEHLKRHIQCAHKGTLYPCDWCPKVVNRKDNWLSHIKLHTLPRGTAGRVRYEAGAVKQYEEEMRRIHSRRGSAKTKKRLETTAVVERMHADGGQSN</sequence>
<evidence type="ECO:0000313" key="4">
    <source>
        <dbReference type="Proteomes" id="UP000008066"/>
    </source>
</evidence>
<dbReference type="SUPFAM" id="SSF57667">
    <property type="entry name" value="beta-beta-alpha zinc fingers"/>
    <property type="match status" value="1"/>
</dbReference>
<protein>
    <recommendedName>
        <fullName evidence="2">C2H2-type domain-containing protein</fullName>
    </recommendedName>
</protein>
<dbReference type="EMBL" id="GL988032">
    <property type="protein sequence ID" value="EGS24005.1"/>
    <property type="molecule type" value="Genomic_DNA"/>
</dbReference>
<evidence type="ECO:0000256" key="1">
    <source>
        <dbReference type="PROSITE-ProRule" id="PRU00042"/>
    </source>
</evidence>
<dbReference type="KEGG" id="cthr:CTHT_0007160"/>
<reference evidence="3 4" key="1">
    <citation type="journal article" date="2011" name="Cell">
        <title>Insight into structure and assembly of the nuclear pore complex by utilizing the genome of a eukaryotic thermophile.</title>
        <authorList>
            <person name="Amlacher S."/>
            <person name="Sarges P."/>
            <person name="Flemming D."/>
            <person name="van Noort V."/>
            <person name="Kunze R."/>
            <person name="Devos D.P."/>
            <person name="Arumugam M."/>
            <person name="Bork P."/>
            <person name="Hurt E."/>
        </authorList>
    </citation>
    <scope>NUCLEOTIDE SEQUENCE [LARGE SCALE GENOMIC DNA]</scope>
    <source>
        <strain evidence="4">DSM 1495 / CBS 144.50 / IMI 039719</strain>
    </source>
</reference>
<dbReference type="OMA" id="FMMTPTH"/>
<dbReference type="HOGENOM" id="CLU_711725_0_0_1"/>
<organism evidence="4">
    <name type="scientific">Chaetomium thermophilum (strain DSM 1495 / CBS 144.50 / IMI 039719)</name>
    <name type="common">Thermochaetoides thermophila</name>
    <dbReference type="NCBI Taxonomy" id="759272"/>
    <lineage>
        <taxon>Eukaryota</taxon>
        <taxon>Fungi</taxon>
        <taxon>Dikarya</taxon>
        <taxon>Ascomycota</taxon>
        <taxon>Pezizomycotina</taxon>
        <taxon>Sordariomycetes</taxon>
        <taxon>Sordariomycetidae</taxon>
        <taxon>Sordariales</taxon>
        <taxon>Chaetomiaceae</taxon>
        <taxon>Thermochaetoides</taxon>
    </lineage>
</organism>
<dbReference type="PROSITE" id="PS00028">
    <property type="entry name" value="ZINC_FINGER_C2H2_1"/>
    <property type="match status" value="1"/>
</dbReference>